<dbReference type="WBParaSite" id="GPUH_0000049301-mRNA-1">
    <property type="protein sequence ID" value="GPUH_0000049301-mRNA-1"/>
    <property type="gene ID" value="GPUH_0000049301"/>
</dbReference>
<accession>A0A183CVK2</accession>
<name>A0A183CVK2_9BILA</name>
<reference evidence="2 3" key="2">
    <citation type="submission" date="2018-11" db="EMBL/GenBank/DDBJ databases">
        <authorList>
            <consortium name="Pathogen Informatics"/>
        </authorList>
    </citation>
    <scope>NUCLEOTIDE SEQUENCE [LARGE SCALE GENOMIC DNA]</scope>
</reference>
<keyword evidence="3" id="KW-1185">Reference proteome</keyword>
<evidence type="ECO:0000313" key="2">
    <source>
        <dbReference type="EMBL" id="VDK28185.1"/>
    </source>
</evidence>
<feature type="region of interest" description="Disordered" evidence="1">
    <location>
        <begin position="56"/>
        <end position="93"/>
    </location>
</feature>
<evidence type="ECO:0000256" key="1">
    <source>
        <dbReference type="SAM" id="MobiDB-lite"/>
    </source>
</evidence>
<feature type="compositionally biased region" description="Polar residues" evidence="1">
    <location>
        <begin position="80"/>
        <end position="93"/>
    </location>
</feature>
<dbReference type="EMBL" id="UYRT01000434">
    <property type="protein sequence ID" value="VDK28185.1"/>
    <property type="molecule type" value="Genomic_DNA"/>
</dbReference>
<feature type="compositionally biased region" description="Basic and acidic residues" evidence="1">
    <location>
        <begin position="14"/>
        <end position="37"/>
    </location>
</feature>
<protein>
    <submittedName>
        <fullName evidence="4">Transposase</fullName>
    </submittedName>
</protein>
<evidence type="ECO:0000313" key="3">
    <source>
        <dbReference type="Proteomes" id="UP000271098"/>
    </source>
</evidence>
<dbReference type="Proteomes" id="UP000271098">
    <property type="component" value="Unassembled WGS sequence"/>
</dbReference>
<feature type="compositionally biased region" description="Basic and acidic residues" evidence="1">
    <location>
        <begin position="56"/>
        <end position="74"/>
    </location>
</feature>
<evidence type="ECO:0000313" key="4">
    <source>
        <dbReference type="WBParaSite" id="GPUH_0000049301-mRNA-1"/>
    </source>
</evidence>
<reference evidence="4" key="1">
    <citation type="submission" date="2016-06" db="UniProtKB">
        <authorList>
            <consortium name="WormBaseParasite"/>
        </authorList>
    </citation>
    <scope>IDENTIFICATION</scope>
</reference>
<dbReference type="AlphaFoldDB" id="A0A183CVK2"/>
<organism evidence="4">
    <name type="scientific">Gongylonema pulchrum</name>
    <dbReference type="NCBI Taxonomy" id="637853"/>
    <lineage>
        <taxon>Eukaryota</taxon>
        <taxon>Metazoa</taxon>
        <taxon>Ecdysozoa</taxon>
        <taxon>Nematoda</taxon>
        <taxon>Chromadorea</taxon>
        <taxon>Rhabditida</taxon>
        <taxon>Spirurina</taxon>
        <taxon>Spiruromorpha</taxon>
        <taxon>Spiruroidea</taxon>
        <taxon>Gongylonematidae</taxon>
        <taxon>Gongylonema</taxon>
    </lineage>
</organism>
<feature type="region of interest" description="Disordered" evidence="1">
    <location>
        <begin position="1"/>
        <end position="37"/>
    </location>
</feature>
<proteinExistence type="predicted"/>
<gene>
    <name evidence="2" type="ORF">GPUH_LOCUS493</name>
</gene>
<sequence>MPCLPCTMAGQVQKLERLKQPNRDEHNERINRQSDEEVERLKADLAAYYEKVRQLFPEKTDKTQERSDEPKMMADDFDADNTNHYSTIRNAEP</sequence>